<dbReference type="Proteomes" id="UP000070400">
    <property type="component" value="Unassembled WGS sequence"/>
</dbReference>
<comment type="caution">
    <text evidence="3">The sequence shown here is derived from an EMBL/GenBank/DDBJ whole genome shotgun (WGS) entry which is preliminary data.</text>
</comment>
<evidence type="ECO:0008006" key="5">
    <source>
        <dbReference type="Google" id="ProtNLM"/>
    </source>
</evidence>
<dbReference type="InterPro" id="IPR002878">
    <property type="entry name" value="ChsH2_C"/>
</dbReference>
<reference evidence="3 4" key="1">
    <citation type="journal article" date="2016" name="Sci. Rep.">
        <title>Metabolic traits of an uncultured archaeal lineage -MSBL1- from brine pools of the Red Sea.</title>
        <authorList>
            <person name="Mwirichia R."/>
            <person name="Alam I."/>
            <person name="Rashid M."/>
            <person name="Vinu M."/>
            <person name="Ba-Alawi W."/>
            <person name="Anthony Kamau A."/>
            <person name="Kamanda Ngugi D."/>
            <person name="Goker M."/>
            <person name="Klenk H.P."/>
            <person name="Bajic V."/>
            <person name="Stingl U."/>
        </authorList>
    </citation>
    <scope>NUCLEOTIDE SEQUENCE [LARGE SCALE GENOMIC DNA]</scope>
    <source>
        <strain evidence="3">SCGC-AAA261D19</strain>
    </source>
</reference>
<dbReference type="EMBL" id="LHXX01000059">
    <property type="protein sequence ID" value="KXB01220.1"/>
    <property type="molecule type" value="Genomic_DNA"/>
</dbReference>
<keyword evidence="4" id="KW-1185">Reference proteome</keyword>
<dbReference type="InterPro" id="IPR052513">
    <property type="entry name" value="Thioester_dehydratase-like"/>
</dbReference>
<dbReference type="Pfam" id="PF12172">
    <property type="entry name" value="zf-ChsH2"/>
    <property type="match status" value="1"/>
</dbReference>
<dbReference type="Pfam" id="PF01796">
    <property type="entry name" value="OB_ChsH2_C"/>
    <property type="match status" value="1"/>
</dbReference>
<feature type="domain" description="ChsH2 C-terminal OB-fold" evidence="1">
    <location>
        <begin position="31"/>
        <end position="90"/>
    </location>
</feature>
<dbReference type="InterPro" id="IPR012340">
    <property type="entry name" value="NA-bd_OB-fold"/>
</dbReference>
<gene>
    <name evidence="3" type="ORF">AKJ43_03545</name>
</gene>
<dbReference type="Gene3D" id="6.10.30.10">
    <property type="match status" value="1"/>
</dbReference>
<feature type="domain" description="ChsH2 rubredoxin-like zinc ribbon" evidence="2">
    <location>
        <begin position="3"/>
        <end position="28"/>
    </location>
</feature>
<dbReference type="AlphaFoldDB" id="A0A133V454"/>
<name>A0A133V454_9EURY</name>
<organism evidence="3 4">
    <name type="scientific">candidate division MSBL1 archaeon SCGC-AAA261D19</name>
    <dbReference type="NCBI Taxonomy" id="1698273"/>
    <lineage>
        <taxon>Archaea</taxon>
        <taxon>Methanobacteriati</taxon>
        <taxon>Methanobacteriota</taxon>
        <taxon>candidate division MSBL1</taxon>
    </lineage>
</organism>
<evidence type="ECO:0000313" key="4">
    <source>
        <dbReference type="Proteomes" id="UP000070400"/>
    </source>
</evidence>
<sequence>MEGIKCRGCGRLYVPPMMTCISCGSNEFDRVEFEGRGDIVTYTVIHVPPREYKNEAPYTVAIIELEEGAKVTGRVKGDPEKLAIGKSVKLLSEGKYYLFKLITN</sequence>
<evidence type="ECO:0000259" key="1">
    <source>
        <dbReference type="Pfam" id="PF01796"/>
    </source>
</evidence>
<proteinExistence type="predicted"/>
<evidence type="ECO:0000313" key="3">
    <source>
        <dbReference type="EMBL" id="KXB01220.1"/>
    </source>
</evidence>
<accession>A0A133V454</accession>
<dbReference type="SUPFAM" id="SSF50249">
    <property type="entry name" value="Nucleic acid-binding proteins"/>
    <property type="match status" value="1"/>
</dbReference>
<dbReference type="InterPro" id="IPR022002">
    <property type="entry name" value="ChsH2_Znr"/>
</dbReference>
<dbReference type="PANTHER" id="PTHR34075:SF5">
    <property type="entry name" value="BLR3430 PROTEIN"/>
    <property type="match status" value="1"/>
</dbReference>
<evidence type="ECO:0000259" key="2">
    <source>
        <dbReference type="Pfam" id="PF12172"/>
    </source>
</evidence>
<protein>
    <recommendedName>
        <fullName evidence="5">DUF35 domain-containing protein</fullName>
    </recommendedName>
</protein>
<dbReference type="PANTHER" id="PTHR34075">
    <property type="entry name" value="BLR3430 PROTEIN"/>
    <property type="match status" value="1"/>
</dbReference>